<dbReference type="Gene3D" id="1.25.40.10">
    <property type="entry name" value="Tetratricopeptide repeat domain"/>
    <property type="match status" value="1"/>
</dbReference>
<dbReference type="InterPro" id="IPR038732">
    <property type="entry name" value="HpyO/CreE_NAD-binding"/>
</dbReference>
<comment type="caution">
    <text evidence="2">The sequence shown here is derived from an EMBL/GenBank/DDBJ whole genome shotgun (WGS) entry which is preliminary data.</text>
</comment>
<sequence length="935" mass="99968">MSRSSRRPRVVIVGAGAAGSLTALHLVREAGRRSTAVEVVLVDPADRWARGTAFGTVDDRHLLNVPAAGMSALPQDPSHFVAWRRRHGRSGDTYDFAPRREWACYLDDTLAEAIGQADGVTVAHRRTRATGARLLERGAAVTLADGGELVADAVVVATGLPAAGHDWAPQSLRDSAFFVPDPWAPGALDVVRRSRTAPTDVLLVGTGLTMVDVTLSLADCSDGAHGAPDRVVHAVSRNGRLPHGHAPALRPAAIPEVDDWGSSLDGHRERAAEHIAGVRRATGDWRPAVDGLRFRLATLWGRLDEDDRRAFLARDAGAWNVLRHRMAPSSDSTVRELRRTGRLTVGAGEVLDAEPLPRGGLRVTLGGRALDVGWVVNCTGPRLDVRTLGDPFLDDLLRPRDGRALATVATAGMGVRTANGRLVGEHGRPDAPLWTLGALRRGELWESTAVPEIRTQALALAADVLHAVAPFPRRLADGSLVPGTHPVARPRDPLGLPISTTAEAAAAYNTGLERVMRLQSGGEQLIREATQLDPGFAAAHAALAMLAHEAGAAGDVKASLAAARAAVRKRGDDRERSLVDLVGRRVRDPRRSGARALLRHIDEHPRDVLAVSAAVPTIAFSGIIDVQRDVWDLVERLAPAYGDHWWYISLLAFIRQDQSRFDEGGLLAESALSCEPSSGHAVHAMTHVLYETGQHATGREWLDHWVAESGRSADHRAHFSWHAALHELALGDTEAVRRRYYSQLAPPAVTGVRALVDSASLLWRWQVTTSAWDPTEAVPPVQPVLLATDPELLDRPGTPFTALHAALAHAAAGDVARLHALAAWCRGATEAPTRRVVASVCYGLAAACEDRWADAARTLATTLPELVTVGGSAAQREVVEETLLLCLVNAGDTDAARALLDGRLDRRPSPLDDRRRDALSLGTGVAVDAGAGVTA</sequence>
<dbReference type="RefSeq" id="WP_344772520.1">
    <property type="nucleotide sequence ID" value="NZ_BAABAH010000002.1"/>
</dbReference>
<dbReference type="PRINTS" id="PR00368">
    <property type="entry name" value="FADPNR"/>
</dbReference>
<dbReference type="EMBL" id="BAABAH010000002">
    <property type="protein sequence ID" value="GAA3807379.1"/>
    <property type="molecule type" value="Genomic_DNA"/>
</dbReference>
<name>A0ABP7I2P6_9ACTN</name>
<protein>
    <recommendedName>
        <fullName evidence="1">FAD-dependent urate hydroxylase HpyO/Asp monooxygenase CreE-like FAD/NAD(P)-binding domain-containing protein</fullName>
    </recommendedName>
</protein>
<reference evidence="3" key="1">
    <citation type="journal article" date="2019" name="Int. J. Syst. Evol. Microbiol.">
        <title>The Global Catalogue of Microorganisms (GCM) 10K type strain sequencing project: providing services to taxonomists for standard genome sequencing and annotation.</title>
        <authorList>
            <consortium name="The Broad Institute Genomics Platform"/>
            <consortium name="The Broad Institute Genome Sequencing Center for Infectious Disease"/>
            <person name="Wu L."/>
            <person name="Ma J."/>
        </authorList>
    </citation>
    <scope>NUCLEOTIDE SEQUENCE [LARGE SCALE GENOMIC DNA]</scope>
    <source>
        <strain evidence="3">JCM 16953</strain>
    </source>
</reference>
<organism evidence="2 3">
    <name type="scientific">Nocardioides panacisoli</name>
    <dbReference type="NCBI Taxonomy" id="627624"/>
    <lineage>
        <taxon>Bacteria</taxon>
        <taxon>Bacillati</taxon>
        <taxon>Actinomycetota</taxon>
        <taxon>Actinomycetes</taxon>
        <taxon>Propionibacteriales</taxon>
        <taxon>Nocardioidaceae</taxon>
        <taxon>Nocardioides</taxon>
    </lineage>
</organism>
<dbReference type="SUPFAM" id="SSF51905">
    <property type="entry name" value="FAD/NAD(P)-binding domain"/>
    <property type="match status" value="1"/>
</dbReference>
<dbReference type="Pfam" id="PF13454">
    <property type="entry name" value="NAD_binding_9"/>
    <property type="match status" value="1"/>
</dbReference>
<gene>
    <name evidence="2" type="ORF">GCM10022242_07960</name>
</gene>
<dbReference type="Gene3D" id="3.50.50.60">
    <property type="entry name" value="FAD/NAD(P)-binding domain"/>
    <property type="match status" value="1"/>
</dbReference>
<feature type="domain" description="FAD-dependent urate hydroxylase HpyO/Asp monooxygenase CreE-like FAD/NAD(P)-binding" evidence="1">
    <location>
        <begin position="11"/>
        <end position="159"/>
    </location>
</feature>
<dbReference type="InterPro" id="IPR052189">
    <property type="entry name" value="L-asp_N-monooxygenase_NS-form"/>
</dbReference>
<dbReference type="InterPro" id="IPR036188">
    <property type="entry name" value="FAD/NAD-bd_sf"/>
</dbReference>
<dbReference type="Proteomes" id="UP001501821">
    <property type="component" value="Unassembled WGS sequence"/>
</dbReference>
<evidence type="ECO:0000313" key="2">
    <source>
        <dbReference type="EMBL" id="GAA3807379.1"/>
    </source>
</evidence>
<dbReference type="InterPro" id="IPR011990">
    <property type="entry name" value="TPR-like_helical_dom_sf"/>
</dbReference>
<evidence type="ECO:0000259" key="1">
    <source>
        <dbReference type="Pfam" id="PF13454"/>
    </source>
</evidence>
<dbReference type="SUPFAM" id="SSF48452">
    <property type="entry name" value="TPR-like"/>
    <property type="match status" value="1"/>
</dbReference>
<dbReference type="PANTHER" id="PTHR40254:SF1">
    <property type="entry name" value="BLR0577 PROTEIN"/>
    <property type="match status" value="1"/>
</dbReference>
<dbReference type="PANTHER" id="PTHR40254">
    <property type="entry name" value="BLR0577 PROTEIN"/>
    <property type="match status" value="1"/>
</dbReference>
<evidence type="ECO:0000313" key="3">
    <source>
        <dbReference type="Proteomes" id="UP001501821"/>
    </source>
</evidence>
<keyword evidence="3" id="KW-1185">Reference proteome</keyword>
<proteinExistence type="predicted"/>
<accession>A0ABP7I2P6</accession>